<dbReference type="AlphaFoldDB" id="L1JNK0"/>
<reference evidence="5" key="2">
    <citation type="submission" date="2012-11" db="EMBL/GenBank/DDBJ databases">
        <authorList>
            <person name="Kuo A."/>
            <person name="Curtis B.A."/>
            <person name="Tanifuji G."/>
            <person name="Burki F."/>
            <person name="Gruber A."/>
            <person name="Irimia M."/>
            <person name="Maruyama S."/>
            <person name="Arias M.C."/>
            <person name="Ball S.G."/>
            <person name="Gile G.H."/>
            <person name="Hirakawa Y."/>
            <person name="Hopkins J.F."/>
            <person name="Rensing S.A."/>
            <person name="Schmutz J."/>
            <person name="Symeonidi A."/>
            <person name="Elias M."/>
            <person name="Eveleigh R.J."/>
            <person name="Herman E.K."/>
            <person name="Klute M.J."/>
            <person name="Nakayama T."/>
            <person name="Obornik M."/>
            <person name="Reyes-Prieto A."/>
            <person name="Armbrust E.V."/>
            <person name="Aves S.J."/>
            <person name="Beiko R.G."/>
            <person name="Coutinho P."/>
            <person name="Dacks J.B."/>
            <person name="Durnford D.G."/>
            <person name="Fast N.M."/>
            <person name="Green B.R."/>
            <person name="Grisdale C."/>
            <person name="Hempe F."/>
            <person name="Henrissat B."/>
            <person name="Hoppner M.P."/>
            <person name="Ishida K.-I."/>
            <person name="Kim E."/>
            <person name="Koreny L."/>
            <person name="Kroth P.G."/>
            <person name="Liu Y."/>
            <person name="Malik S.-B."/>
            <person name="Maier U.G."/>
            <person name="McRose D."/>
            <person name="Mock T."/>
            <person name="Neilson J.A."/>
            <person name="Onodera N.T."/>
            <person name="Poole A.M."/>
            <person name="Pritham E.J."/>
            <person name="Richards T.A."/>
            <person name="Rocap G."/>
            <person name="Roy S.W."/>
            <person name="Sarai C."/>
            <person name="Schaack S."/>
            <person name="Shirato S."/>
            <person name="Slamovits C.H."/>
            <person name="Spencer D.F."/>
            <person name="Suzuki S."/>
            <person name="Worden A.Z."/>
            <person name="Zauner S."/>
            <person name="Barry K."/>
            <person name="Bell C."/>
            <person name="Bharti A.K."/>
            <person name="Crow J.A."/>
            <person name="Grimwood J."/>
            <person name="Kramer R."/>
            <person name="Lindquist E."/>
            <person name="Lucas S."/>
            <person name="Salamov A."/>
            <person name="McFadden G.I."/>
            <person name="Lane C.E."/>
            <person name="Keeling P.J."/>
            <person name="Gray M.W."/>
            <person name="Grigoriev I.V."/>
            <person name="Archibald J.M."/>
        </authorList>
    </citation>
    <scope>NUCLEOTIDE SEQUENCE</scope>
    <source>
        <strain evidence="5">CCMP2712</strain>
    </source>
</reference>
<sequence>MDILDLEEVDDLDDFDLGPSSASVAPHKPRPIDVSKWSSKEEATAQEPQVKHAEVEKFVLDAEEVRPFTPDEEPPRAGPVEEAVQTFSSRPKEVDKASELLNRINQRAKEGGGSTGSKEAKGGQVPELHVFDAQGTAPPILSESKFRFFLGRWLQTIAGGPKLTGSEGCVSLSLTAGQAAMWLLPAVVGIAMSIVSEKMQTWVAGLIAGGVQLVVSLLLSAARERRSNRVASSSPARGNMLADEDEVDFGLCSSRGFLFIFPPRGARSIFYVLTSSCALGLLVVYMQPTRVKLALATSSDASLGESPRALDDL</sequence>
<reference evidence="4" key="3">
    <citation type="submission" date="2016-03" db="UniProtKB">
        <authorList>
            <consortium name="EnsemblProtists"/>
        </authorList>
    </citation>
    <scope>IDENTIFICATION</scope>
</reference>
<organism evidence="3">
    <name type="scientific">Guillardia theta (strain CCMP2712)</name>
    <name type="common">Cryptophyte</name>
    <dbReference type="NCBI Taxonomy" id="905079"/>
    <lineage>
        <taxon>Eukaryota</taxon>
        <taxon>Cryptophyceae</taxon>
        <taxon>Pyrenomonadales</taxon>
        <taxon>Geminigeraceae</taxon>
        <taxon>Guillardia</taxon>
    </lineage>
</organism>
<proteinExistence type="predicted"/>
<keyword evidence="5" id="KW-1185">Reference proteome</keyword>
<evidence type="ECO:0000256" key="2">
    <source>
        <dbReference type="SAM" id="Phobius"/>
    </source>
</evidence>
<dbReference type="KEGG" id="gtt:GUITHDRAFT_104430"/>
<gene>
    <name evidence="3" type="ORF">GUITHDRAFT_104430</name>
</gene>
<dbReference type="HOGENOM" id="CLU_889794_0_0_1"/>
<dbReference type="PaxDb" id="55529-EKX50032"/>
<evidence type="ECO:0008006" key="6">
    <source>
        <dbReference type="Google" id="ProtNLM"/>
    </source>
</evidence>
<evidence type="ECO:0000313" key="5">
    <source>
        <dbReference type="Proteomes" id="UP000011087"/>
    </source>
</evidence>
<evidence type="ECO:0000313" key="3">
    <source>
        <dbReference type="EMBL" id="EKX50032.1"/>
    </source>
</evidence>
<dbReference type="GeneID" id="17306760"/>
<name>L1JNK0_GUITC</name>
<feature type="transmembrane region" description="Helical" evidence="2">
    <location>
        <begin position="268"/>
        <end position="286"/>
    </location>
</feature>
<dbReference type="Proteomes" id="UP000011087">
    <property type="component" value="Unassembled WGS sequence"/>
</dbReference>
<feature type="compositionally biased region" description="Acidic residues" evidence="1">
    <location>
        <begin position="1"/>
        <end position="16"/>
    </location>
</feature>
<reference evidence="3 5" key="1">
    <citation type="journal article" date="2012" name="Nature">
        <title>Algal genomes reveal evolutionary mosaicism and the fate of nucleomorphs.</title>
        <authorList>
            <consortium name="DOE Joint Genome Institute"/>
            <person name="Curtis B.A."/>
            <person name="Tanifuji G."/>
            <person name="Burki F."/>
            <person name="Gruber A."/>
            <person name="Irimia M."/>
            <person name="Maruyama S."/>
            <person name="Arias M.C."/>
            <person name="Ball S.G."/>
            <person name="Gile G.H."/>
            <person name="Hirakawa Y."/>
            <person name="Hopkins J.F."/>
            <person name="Kuo A."/>
            <person name="Rensing S.A."/>
            <person name="Schmutz J."/>
            <person name="Symeonidi A."/>
            <person name="Elias M."/>
            <person name="Eveleigh R.J."/>
            <person name="Herman E.K."/>
            <person name="Klute M.J."/>
            <person name="Nakayama T."/>
            <person name="Obornik M."/>
            <person name="Reyes-Prieto A."/>
            <person name="Armbrust E.V."/>
            <person name="Aves S.J."/>
            <person name="Beiko R.G."/>
            <person name="Coutinho P."/>
            <person name="Dacks J.B."/>
            <person name="Durnford D.G."/>
            <person name="Fast N.M."/>
            <person name="Green B.R."/>
            <person name="Grisdale C.J."/>
            <person name="Hempel F."/>
            <person name="Henrissat B."/>
            <person name="Hoppner M.P."/>
            <person name="Ishida K."/>
            <person name="Kim E."/>
            <person name="Koreny L."/>
            <person name="Kroth P.G."/>
            <person name="Liu Y."/>
            <person name="Malik S.B."/>
            <person name="Maier U.G."/>
            <person name="McRose D."/>
            <person name="Mock T."/>
            <person name="Neilson J.A."/>
            <person name="Onodera N.T."/>
            <person name="Poole A.M."/>
            <person name="Pritham E.J."/>
            <person name="Richards T.A."/>
            <person name="Rocap G."/>
            <person name="Roy S.W."/>
            <person name="Sarai C."/>
            <person name="Schaack S."/>
            <person name="Shirato S."/>
            <person name="Slamovits C.H."/>
            <person name="Spencer D.F."/>
            <person name="Suzuki S."/>
            <person name="Worden A.Z."/>
            <person name="Zauner S."/>
            <person name="Barry K."/>
            <person name="Bell C."/>
            <person name="Bharti A.K."/>
            <person name="Crow J.A."/>
            <person name="Grimwood J."/>
            <person name="Kramer R."/>
            <person name="Lindquist E."/>
            <person name="Lucas S."/>
            <person name="Salamov A."/>
            <person name="McFadden G.I."/>
            <person name="Lane C.E."/>
            <person name="Keeling P.J."/>
            <person name="Gray M.W."/>
            <person name="Grigoriev I.V."/>
            <person name="Archibald J.M."/>
        </authorList>
    </citation>
    <scope>NUCLEOTIDE SEQUENCE</scope>
    <source>
        <strain evidence="3 5">CCMP2712</strain>
    </source>
</reference>
<dbReference type="EnsemblProtists" id="EKX50032">
    <property type="protein sequence ID" value="EKX50032"/>
    <property type="gene ID" value="GUITHDRAFT_104430"/>
</dbReference>
<feature type="region of interest" description="Disordered" evidence="1">
    <location>
        <begin position="1"/>
        <end position="53"/>
    </location>
</feature>
<dbReference type="RefSeq" id="XP_005837012.1">
    <property type="nucleotide sequence ID" value="XM_005836955.1"/>
</dbReference>
<keyword evidence="2" id="KW-1133">Transmembrane helix</keyword>
<protein>
    <recommendedName>
        <fullName evidence="6">Transmembrane protein</fullName>
    </recommendedName>
</protein>
<evidence type="ECO:0000256" key="1">
    <source>
        <dbReference type="SAM" id="MobiDB-lite"/>
    </source>
</evidence>
<evidence type="ECO:0000313" key="4">
    <source>
        <dbReference type="EnsemblProtists" id="EKX50032"/>
    </source>
</evidence>
<keyword evidence="2" id="KW-0472">Membrane</keyword>
<keyword evidence="2" id="KW-0812">Transmembrane</keyword>
<feature type="transmembrane region" description="Helical" evidence="2">
    <location>
        <begin position="202"/>
        <end position="222"/>
    </location>
</feature>
<feature type="compositionally biased region" description="Basic and acidic residues" evidence="1">
    <location>
        <begin position="30"/>
        <end position="53"/>
    </location>
</feature>
<accession>L1JNK0</accession>
<dbReference type="EMBL" id="JH992980">
    <property type="protein sequence ID" value="EKX50032.1"/>
    <property type="molecule type" value="Genomic_DNA"/>
</dbReference>